<comment type="caution">
    <text evidence="1">The sequence shown here is derived from an EMBL/GenBank/DDBJ whole genome shotgun (WGS) entry which is preliminary data.</text>
</comment>
<name>A0A4V2EM08_9PSEU</name>
<accession>A0A4V2EM08</accession>
<dbReference type="RefSeq" id="WP_130475668.1">
    <property type="nucleotide sequence ID" value="NZ_SFCC01000006.1"/>
</dbReference>
<proteinExistence type="predicted"/>
<reference evidence="1 2" key="1">
    <citation type="submission" date="2019-02" db="EMBL/GenBank/DDBJ databases">
        <title>Draft genome sequence of Amycolatopsis sp. 8-3EHSu isolated from roots of Suaeda maritima.</title>
        <authorList>
            <person name="Duangmal K."/>
            <person name="Chantavorakit T."/>
        </authorList>
    </citation>
    <scope>NUCLEOTIDE SEQUENCE [LARGE SCALE GENOMIC DNA]</scope>
    <source>
        <strain evidence="1 2">8-3EHSu</strain>
    </source>
</reference>
<protein>
    <submittedName>
        <fullName evidence="1">Uncharacterized protein</fullName>
    </submittedName>
</protein>
<gene>
    <name evidence="1" type="ORF">EWH70_13290</name>
</gene>
<dbReference type="AlphaFoldDB" id="A0A4V2EM08"/>
<organism evidence="1 2">
    <name type="scientific">Amycolatopsis suaedae</name>
    <dbReference type="NCBI Taxonomy" id="2510978"/>
    <lineage>
        <taxon>Bacteria</taxon>
        <taxon>Bacillati</taxon>
        <taxon>Actinomycetota</taxon>
        <taxon>Actinomycetes</taxon>
        <taxon>Pseudonocardiales</taxon>
        <taxon>Pseudonocardiaceae</taxon>
        <taxon>Amycolatopsis</taxon>
    </lineage>
</organism>
<evidence type="ECO:0000313" key="1">
    <source>
        <dbReference type="EMBL" id="RZQ63415.1"/>
    </source>
</evidence>
<evidence type="ECO:0000313" key="2">
    <source>
        <dbReference type="Proteomes" id="UP000292003"/>
    </source>
</evidence>
<dbReference type="EMBL" id="SFCC01000006">
    <property type="protein sequence ID" value="RZQ63415.1"/>
    <property type="molecule type" value="Genomic_DNA"/>
</dbReference>
<dbReference type="Proteomes" id="UP000292003">
    <property type="component" value="Unassembled WGS sequence"/>
</dbReference>
<keyword evidence="2" id="KW-1185">Reference proteome</keyword>
<sequence length="86" mass="9968">MSQDDRQFMWITDGAMSLGTFADYASQWEDAYYSGADISTFVWTIHNSWELRMHRVNVSLKPVSDERLRYTLTAFNVAQVRIVGRG</sequence>